<dbReference type="Pfam" id="PF01794">
    <property type="entry name" value="Ferric_reduct"/>
    <property type="match status" value="1"/>
</dbReference>
<name>A0A6A5XBP0_9PLEO</name>
<sequence length="637" mass="71008">MKRAIEVFGATFVLIVFFGATIGLLYAPCYASVCPEEYLPRETKIHLGTFYVSLTVLAFGLSLQSFSKTGAILNIYRTPFRIPLIQKTITIGGFLTSAWILGTTLATTAIWKPAFLNYWGRRTDPLDWTSAKIQLTVTAVTGHYADFLIGMLVIPISRNSLVGRAFGVHQSTLLFAHKIISYLFILAVIAHGTSYALYATSPSTGDERRDEEFATGNPTMTRTASKSRSWWYTTTTYNGAATLTVMIFILATSLPFVRRKHYNLFYYSHLLCGITIIIGSCVHASTDFYLIFPGLFLYVVDLIQRFFSGEAGGLHNKHVAVIENASGDWYRIIVPPFEKVKASSNELILPVETVVPTGYPLKCFYLNFPVISKTQNHAFTAAKSSPLGTGTVFLFQRSRGKAQKRLNDEWTWKLAALVPKPNDRKDVEVRLEGPYLPRDPLFETASHIICIVGGTGFTGAYSLALWWLEMRATVDNSFFTLVWTIRSRESGNIEEWVKLNQVATSIAGLSLVAHISSEAGRLDPGMHIRRSLGLEETFGAGCFIPETGSTAWVYGSGPEGLVQATGKACEEARRDIRKSKAFGSSLVRELRWFVTDEPNSDDSEWPEGDEESYEEDLWGQEDADRLYADEADHNMDT</sequence>
<dbReference type="InterPro" id="IPR039261">
    <property type="entry name" value="FNR_nucleotide-bd"/>
</dbReference>
<dbReference type="SUPFAM" id="SSF52343">
    <property type="entry name" value="Ferredoxin reductase-like, C-terminal NADP-linked domain"/>
    <property type="match status" value="1"/>
</dbReference>
<dbReference type="InterPro" id="IPR013130">
    <property type="entry name" value="Fe3_Rdtase_TM_dom"/>
</dbReference>
<keyword evidence="12" id="KW-1185">Reference proteome</keyword>
<dbReference type="EMBL" id="ML978076">
    <property type="protein sequence ID" value="KAF2010266.1"/>
    <property type="molecule type" value="Genomic_DNA"/>
</dbReference>
<feature type="transmembrane region" description="Helical" evidence="9">
    <location>
        <begin position="131"/>
        <end position="154"/>
    </location>
</feature>
<feature type="transmembrane region" description="Helical" evidence="9">
    <location>
        <begin position="47"/>
        <end position="67"/>
    </location>
</feature>
<dbReference type="PANTHER" id="PTHR11972:SF69">
    <property type="entry name" value="FERRIC REDUCTION OXIDASE 6-RELATED"/>
    <property type="match status" value="1"/>
</dbReference>
<dbReference type="RefSeq" id="XP_033378605.1">
    <property type="nucleotide sequence ID" value="XM_033532740.1"/>
</dbReference>
<dbReference type="InterPro" id="IPR050369">
    <property type="entry name" value="RBOH/FRE"/>
</dbReference>
<dbReference type="GO" id="GO:0005886">
    <property type="term" value="C:plasma membrane"/>
    <property type="evidence" value="ECO:0007669"/>
    <property type="project" value="TreeGrafter"/>
</dbReference>
<dbReference type="OrthoDB" id="10006946at2759"/>
<dbReference type="GO" id="GO:0006811">
    <property type="term" value="P:monoatomic ion transport"/>
    <property type="evidence" value="ECO:0007669"/>
    <property type="project" value="UniProtKB-KW"/>
</dbReference>
<evidence type="ECO:0000256" key="2">
    <source>
        <dbReference type="ARBA" id="ARBA00022692"/>
    </source>
</evidence>
<reference evidence="11" key="1">
    <citation type="journal article" date="2020" name="Stud. Mycol.">
        <title>101 Dothideomycetes genomes: a test case for predicting lifestyles and emergence of pathogens.</title>
        <authorList>
            <person name="Haridas S."/>
            <person name="Albert R."/>
            <person name="Binder M."/>
            <person name="Bloem J."/>
            <person name="Labutti K."/>
            <person name="Salamov A."/>
            <person name="Andreopoulos B."/>
            <person name="Baker S."/>
            <person name="Barry K."/>
            <person name="Bills G."/>
            <person name="Bluhm B."/>
            <person name="Cannon C."/>
            <person name="Castanera R."/>
            <person name="Culley D."/>
            <person name="Daum C."/>
            <person name="Ezra D."/>
            <person name="Gonzalez J."/>
            <person name="Henrissat B."/>
            <person name="Kuo A."/>
            <person name="Liang C."/>
            <person name="Lipzen A."/>
            <person name="Lutzoni F."/>
            <person name="Magnuson J."/>
            <person name="Mondo S."/>
            <person name="Nolan M."/>
            <person name="Ohm R."/>
            <person name="Pangilinan J."/>
            <person name="Park H.-J."/>
            <person name="Ramirez L."/>
            <person name="Alfaro M."/>
            <person name="Sun H."/>
            <person name="Tritt A."/>
            <person name="Yoshinaga Y."/>
            <person name="Zwiers L.-H."/>
            <person name="Turgeon B."/>
            <person name="Goodwin S."/>
            <person name="Spatafora J."/>
            <person name="Crous P."/>
            <person name="Grigoriev I."/>
        </authorList>
    </citation>
    <scope>NUCLEOTIDE SEQUENCE</scope>
    <source>
        <strain evidence="11">CBS 175.79</strain>
    </source>
</reference>
<feature type="region of interest" description="Disordered" evidence="8">
    <location>
        <begin position="597"/>
        <end position="637"/>
    </location>
</feature>
<feature type="transmembrane region" description="Helical" evidence="9">
    <location>
        <begin position="264"/>
        <end position="282"/>
    </location>
</feature>
<dbReference type="GeneID" id="54290137"/>
<protein>
    <recommendedName>
        <fullName evidence="10">Ferric oxidoreductase domain-containing protein</fullName>
    </recommendedName>
</protein>
<feature type="domain" description="Ferric oxidoreductase" evidence="10">
    <location>
        <begin position="142"/>
        <end position="278"/>
    </location>
</feature>
<dbReference type="Proteomes" id="UP000799778">
    <property type="component" value="Unassembled WGS sequence"/>
</dbReference>
<feature type="transmembrane region" description="Helical" evidence="9">
    <location>
        <begin position="88"/>
        <end position="111"/>
    </location>
</feature>
<evidence type="ECO:0000256" key="3">
    <source>
        <dbReference type="ARBA" id="ARBA00022982"/>
    </source>
</evidence>
<comment type="subcellular location">
    <subcellularLocation>
        <location evidence="1">Membrane</location>
        <topology evidence="1">Multi-pass membrane protein</topology>
    </subcellularLocation>
</comment>
<dbReference type="CDD" id="cd06186">
    <property type="entry name" value="NOX_Duox_like_FAD_NADP"/>
    <property type="match status" value="1"/>
</dbReference>
<dbReference type="AlphaFoldDB" id="A0A6A5XBP0"/>
<dbReference type="PANTHER" id="PTHR11972">
    <property type="entry name" value="NADPH OXIDASE"/>
    <property type="match status" value="1"/>
</dbReference>
<feature type="transmembrane region" description="Helical" evidence="9">
    <location>
        <begin position="237"/>
        <end position="257"/>
    </location>
</feature>
<evidence type="ECO:0000256" key="6">
    <source>
        <dbReference type="ARBA" id="ARBA00023065"/>
    </source>
</evidence>
<accession>A0A6A5XBP0</accession>
<evidence type="ECO:0000256" key="7">
    <source>
        <dbReference type="ARBA" id="ARBA00023136"/>
    </source>
</evidence>
<keyword evidence="2 9" id="KW-0812">Transmembrane</keyword>
<organism evidence="11 12">
    <name type="scientific">Aaosphaeria arxii CBS 175.79</name>
    <dbReference type="NCBI Taxonomy" id="1450172"/>
    <lineage>
        <taxon>Eukaryota</taxon>
        <taxon>Fungi</taxon>
        <taxon>Dikarya</taxon>
        <taxon>Ascomycota</taxon>
        <taxon>Pezizomycotina</taxon>
        <taxon>Dothideomycetes</taxon>
        <taxon>Pleosporomycetidae</taxon>
        <taxon>Pleosporales</taxon>
        <taxon>Pleosporales incertae sedis</taxon>
        <taxon>Aaosphaeria</taxon>
    </lineage>
</organism>
<evidence type="ECO:0000256" key="1">
    <source>
        <dbReference type="ARBA" id="ARBA00004141"/>
    </source>
</evidence>
<feature type="compositionally biased region" description="Basic and acidic residues" evidence="8">
    <location>
        <begin position="622"/>
        <end position="637"/>
    </location>
</feature>
<dbReference type="GO" id="GO:0016491">
    <property type="term" value="F:oxidoreductase activity"/>
    <property type="evidence" value="ECO:0007669"/>
    <property type="project" value="UniProtKB-KW"/>
</dbReference>
<evidence type="ECO:0000256" key="9">
    <source>
        <dbReference type="SAM" id="Phobius"/>
    </source>
</evidence>
<evidence type="ECO:0000256" key="8">
    <source>
        <dbReference type="SAM" id="MobiDB-lite"/>
    </source>
</evidence>
<gene>
    <name evidence="11" type="ORF">BU24DRAFT_472369</name>
</gene>
<evidence type="ECO:0000256" key="4">
    <source>
        <dbReference type="ARBA" id="ARBA00022989"/>
    </source>
</evidence>
<feature type="compositionally biased region" description="Acidic residues" evidence="8">
    <location>
        <begin position="598"/>
        <end position="621"/>
    </location>
</feature>
<evidence type="ECO:0000256" key="5">
    <source>
        <dbReference type="ARBA" id="ARBA00023002"/>
    </source>
</evidence>
<keyword evidence="4 9" id="KW-1133">Transmembrane helix</keyword>
<evidence type="ECO:0000259" key="10">
    <source>
        <dbReference type="Pfam" id="PF01794"/>
    </source>
</evidence>
<keyword evidence="3" id="KW-0249">Electron transport</keyword>
<keyword evidence="6" id="KW-0406">Ion transport</keyword>
<keyword evidence="7 9" id="KW-0472">Membrane</keyword>
<evidence type="ECO:0000313" key="11">
    <source>
        <dbReference type="EMBL" id="KAF2010266.1"/>
    </source>
</evidence>
<dbReference type="Gene3D" id="3.40.50.80">
    <property type="entry name" value="Nucleotide-binding domain of ferredoxin-NADP reductase (FNR) module"/>
    <property type="match status" value="1"/>
</dbReference>
<evidence type="ECO:0000313" key="12">
    <source>
        <dbReference type="Proteomes" id="UP000799778"/>
    </source>
</evidence>
<feature type="transmembrane region" description="Helical" evidence="9">
    <location>
        <begin position="175"/>
        <end position="198"/>
    </location>
</feature>
<proteinExistence type="predicted"/>
<keyword evidence="5" id="KW-0560">Oxidoreductase</keyword>
<feature type="transmembrane region" description="Helical" evidence="9">
    <location>
        <begin position="7"/>
        <end position="27"/>
    </location>
</feature>
<keyword evidence="6" id="KW-0813">Transport</keyword>